<evidence type="ECO:0000313" key="2">
    <source>
        <dbReference type="Proteomes" id="UP001281614"/>
    </source>
</evidence>
<dbReference type="EMBL" id="VYYT01000059">
    <property type="protein sequence ID" value="KAK2773089.1"/>
    <property type="molecule type" value="Genomic_DNA"/>
</dbReference>
<keyword evidence="2" id="KW-1185">Reference proteome</keyword>
<accession>A0AAE0DAS5</accession>
<gene>
    <name evidence="1" type="ORF">CKAH01_13633</name>
</gene>
<sequence>MASKRDWSTFQLDFDEPQTLSQGIPQAHRFNVPPLQSDQALDDLGFAGVSSSAQTGAWDTRTDEVWFGSITGVASQLKSELDESFRLSPESVCFLDVRRLESYFGLFSSDTLVALLSKATCRLLHNLSDGRILQYFATIDPEQWGVILSERRKNPNSVLLTLDLAIYGSAEYAQAIGSILAKSKITLQKPNFDLGTTKYVNPHYLEISHSCQDDLLLNGSDIGLVTPTPEIVSGDDQAAYVSAEVNSILDSLSHEDVLDELEGDRRIKSRLLTHQKAAIDYIFKREMGGLPSELSLWEYNRDEDGAELEVYPEE</sequence>
<organism evidence="1 2">
    <name type="scientific">Colletotrichum kahawae</name>
    <name type="common">Coffee berry disease fungus</name>
    <dbReference type="NCBI Taxonomy" id="34407"/>
    <lineage>
        <taxon>Eukaryota</taxon>
        <taxon>Fungi</taxon>
        <taxon>Dikarya</taxon>
        <taxon>Ascomycota</taxon>
        <taxon>Pezizomycotina</taxon>
        <taxon>Sordariomycetes</taxon>
        <taxon>Hypocreomycetidae</taxon>
        <taxon>Glomerellales</taxon>
        <taxon>Glomerellaceae</taxon>
        <taxon>Colletotrichum</taxon>
        <taxon>Colletotrichum gloeosporioides species complex</taxon>
    </lineage>
</organism>
<name>A0AAE0DAS5_COLKA</name>
<comment type="caution">
    <text evidence="1">The sequence shown here is derived from an EMBL/GenBank/DDBJ whole genome shotgun (WGS) entry which is preliminary data.</text>
</comment>
<dbReference type="AlphaFoldDB" id="A0AAE0DAS5"/>
<reference evidence="1" key="1">
    <citation type="submission" date="2023-02" db="EMBL/GenBank/DDBJ databases">
        <title>Colletotrichum kahawae CIFC_Que2 genome sequencing and assembly.</title>
        <authorList>
            <person name="Baroncelli R."/>
        </authorList>
    </citation>
    <scope>NUCLEOTIDE SEQUENCE</scope>
    <source>
        <strain evidence="1">CIFC_Que2</strain>
    </source>
</reference>
<proteinExistence type="predicted"/>
<protein>
    <submittedName>
        <fullName evidence="1">DNA repair protein rad5</fullName>
    </submittedName>
</protein>
<evidence type="ECO:0000313" key="1">
    <source>
        <dbReference type="EMBL" id="KAK2773089.1"/>
    </source>
</evidence>
<dbReference type="Proteomes" id="UP001281614">
    <property type="component" value="Unassembled WGS sequence"/>
</dbReference>